<dbReference type="STRING" id="1219065.VPR01S_17_00400"/>
<keyword evidence="2" id="KW-0808">Transferase</keyword>
<dbReference type="Proteomes" id="UP000016570">
    <property type="component" value="Unassembled WGS sequence"/>
</dbReference>
<dbReference type="RefSeq" id="WP_021706560.1">
    <property type="nucleotide sequence ID" value="NZ_BATJ01000017.1"/>
</dbReference>
<evidence type="ECO:0000256" key="1">
    <source>
        <dbReference type="ARBA" id="ARBA00001947"/>
    </source>
</evidence>
<evidence type="ECO:0000256" key="2">
    <source>
        <dbReference type="ARBA" id="ARBA00022679"/>
    </source>
</evidence>
<dbReference type="InterPro" id="IPR013785">
    <property type="entry name" value="Aldolase_TIM"/>
</dbReference>
<gene>
    <name evidence="5" type="ORF">VPR01S_17_00400</name>
</gene>
<keyword evidence="3" id="KW-0479">Metal-binding</keyword>
<dbReference type="GO" id="GO:0046872">
    <property type="term" value="F:metal ion binding"/>
    <property type="evidence" value="ECO:0007669"/>
    <property type="project" value="UniProtKB-KW"/>
</dbReference>
<dbReference type="eggNOG" id="COG3246">
    <property type="taxonomic scope" value="Bacteria"/>
</dbReference>
<evidence type="ECO:0000313" key="5">
    <source>
        <dbReference type="EMBL" id="GAD68591.1"/>
    </source>
</evidence>
<evidence type="ECO:0008006" key="7">
    <source>
        <dbReference type="Google" id="ProtNLM"/>
    </source>
</evidence>
<evidence type="ECO:0000256" key="4">
    <source>
        <dbReference type="ARBA" id="ARBA00022833"/>
    </source>
</evidence>
<reference evidence="5 6" key="1">
    <citation type="submission" date="2013-09" db="EMBL/GenBank/DDBJ databases">
        <title>Whole genome shotgun sequence of Vibrio proteolyticus NBRC 13287.</title>
        <authorList>
            <person name="Isaki S."/>
            <person name="Hosoyama A."/>
            <person name="Numata M."/>
            <person name="Hashimoto M."/>
            <person name="Hosoyama Y."/>
            <person name="Tsuchikane K."/>
            <person name="Noguchi M."/>
            <person name="Hirakata S."/>
            <person name="Ichikawa N."/>
            <person name="Ohji S."/>
            <person name="Yamazoe A."/>
            <person name="Fujita N."/>
        </authorList>
    </citation>
    <scope>NUCLEOTIDE SEQUENCE [LARGE SCALE GENOMIC DNA]</scope>
    <source>
        <strain evidence="5 6">NBRC 13287</strain>
    </source>
</reference>
<evidence type="ECO:0000256" key="3">
    <source>
        <dbReference type="ARBA" id="ARBA00022723"/>
    </source>
</evidence>
<proteinExistence type="predicted"/>
<organism evidence="5 6">
    <name type="scientific">Vibrio proteolyticus NBRC 13287</name>
    <dbReference type="NCBI Taxonomy" id="1219065"/>
    <lineage>
        <taxon>Bacteria</taxon>
        <taxon>Pseudomonadati</taxon>
        <taxon>Pseudomonadota</taxon>
        <taxon>Gammaproteobacteria</taxon>
        <taxon>Vibrionales</taxon>
        <taxon>Vibrionaceae</taxon>
        <taxon>Vibrio</taxon>
    </lineage>
</organism>
<dbReference type="AlphaFoldDB" id="U2ZLE7"/>
<sequence length="273" mass="30068">MTHSIAMIVAPNGARKTKQHHAALPVSVSEIRAEAVACRDAGAAMIHLHARDPQGAHSLTINDNQAVYQQVKQAVGDSMIVQLTTEAVGQYTPEQQMALIRAVRPEAASFALKELIPTQEHIPQASDFFHWVASQNILSQYILYSPPELAEYVRLVQNGLLPEQKHHLLLVLGRYHQNQQSDPQDLLPFFSPYFSQLKCRWAVCAFGSQEAQCLTAGALLGGDVRVGFENNHLTLSGQPAISNAEQVASMRQILHSLNIQTLDAEGLRQQLVS</sequence>
<dbReference type="EMBL" id="BATJ01000017">
    <property type="protein sequence ID" value="GAD68591.1"/>
    <property type="molecule type" value="Genomic_DNA"/>
</dbReference>
<dbReference type="PANTHER" id="PTHR37418">
    <property type="entry name" value="3-KETO-5-AMINOHEXANOATE CLEAVAGE ENZYME-RELATED"/>
    <property type="match status" value="1"/>
</dbReference>
<dbReference type="PANTHER" id="PTHR37418:SF2">
    <property type="entry name" value="3-KETO-5-AMINOHEXANOATE CLEAVAGE ENZYME"/>
    <property type="match status" value="1"/>
</dbReference>
<dbReference type="InterPro" id="IPR008567">
    <property type="entry name" value="BKACE"/>
</dbReference>
<dbReference type="Pfam" id="PF05853">
    <property type="entry name" value="BKACE"/>
    <property type="match status" value="1"/>
</dbReference>
<comment type="cofactor">
    <cofactor evidence="1">
        <name>Zn(2+)</name>
        <dbReference type="ChEBI" id="CHEBI:29105"/>
    </cofactor>
</comment>
<keyword evidence="4" id="KW-0862">Zinc</keyword>
<comment type="caution">
    <text evidence="5">The sequence shown here is derived from an EMBL/GenBank/DDBJ whole genome shotgun (WGS) entry which is preliminary data.</text>
</comment>
<protein>
    <recommendedName>
        <fullName evidence="7">3-keto-5-aminohexanoate cleavage enzyme</fullName>
    </recommendedName>
</protein>
<evidence type="ECO:0000313" key="6">
    <source>
        <dbReference type="Proteomes" id="UP000016570"/>
    </source>
</evidence>
<dbReference type="GO" id="GO:0043720">
    <property type="term" value="F:3-keto-5-aminohexanoate cleavage activity"/>
    <property type="evidence" value="ECO:0007669"/>
    <property type="project" value="InterPro"/>
</dbReference>
<keyword evidence="6" id="KW-1185">Reference proteome</keyword>
<name>U2ZLE7_VIBPR</name>
<accession>U2ZLE7</accession>
<dbReference type="Gene3D" id="3.20.20.70">
    <property type="entry name" value="Aldolase class I"/>
    <property type="match status" value="1"/>
</dbReference>